<evidence type="ECO:0008006" key="3">
    <source>
        <dbReference type="Google" id="ProtNLM"/>
    </source>
</evidence>
<dbReference type="OrthoDB" id="9835737at2"/>
<dbReference type="EMBL" id="RQHW01000065">
    <property type="protein sequence ID" value="TGN17577.1"/>
    <property type="molecule type" value="Genomic_DNA"/>
</dbReference>
<keyword evidence="2" id="KW-1185">Reference proteome</keyword>
<organism evidence="1 2">
    <name type="scientific">Leptospira idonii</name>
    <dbReference type="NCBI Taxonomy" id="1193500"/>
    <lineage>
        <taxon>Bacteria</taxon>
        <taxon>Pseudomonadati</taxon>
        <taxon>Spirochaetota</taxon>
        <taxon>Spirochaetia</taxon>
        <taxon>Leptospirales</taxon>
        <taxon>Leptospiraceae</taxon>
        <taxon>Leptospira</taxon>
    </lineage>
</organism>
<dbReference type="Proteomes" id="UP000298058">
    <property type="component" value="Unassembled WGS sequence"/>
</dbReference>
<comment type="caution">
    <text evidence="1">The sequence shown here is derived from an EMBL/GenBank/DDBJ whole genome shotgun (WGS) entry which is preliminary data.</text>
</comment>
<dbReference type="AlphaFoldDB" id="A0A4R9LWV1"/>
<evidence type="ECO:0000313" key="1">
    <source>
        <dbReference type="EMBL" id="TGN17577.1"/>
    </source>
</evidence>
<name>A0A4R9LWV1_9LEPT</name>
<dbReference type="RefSeq" id="WP_135761635.1">
    <property type="nucleotide sequence ID" value="NZ_RQHW01000065.1"/>
</dbReference>
<proteinExistence type="predicted"/>
<protein>
    <recommendedName>
        <fullName evidence="3">Flagellar protein FliS</fullName>
    </recommendedName>
</protein>
<reference evidence="1" key="1">
    <citation type="journal article" date="2019" name="PLoS Negl. Trop. Dis.">
        <title>Revisiting the worldwide diversity of Leptospira species in the environment.</title>
        <authorList>
            <person name="Vincent A.T."/>
            <person name="Schiettekatte O."/>
            <person name="Bourhy P."/>
            <person name="Veyrier F.J."/>
            <person name="Picardeau M."/>
        </authorList>
    </citation>
    <scope>NUCLEOTIDE SEQUENCE [LARGE SCALE GENOMIC DNA]</scope>
    <source>
        <strain evidence="1">201300427</strain>
    </source>
</reference>
<sequence>MHLNTIQSLTANLLYSTFVSIGSVAELHIDEKQDQETAMGILNYTLSLLDDSRKSIQTSLSDKGIGLEYQNFLEGAYEALGYMKKQTESYVLYANTGNKDYIDEFEIARTSAWNKISEVLGIG</sequence>
<evidence type="ECO:0000313" key="2">
    <source>
        <dbReference type="Proteomes" id="UP000298058"/>
    </source>
</evidence>
<gene>
    <name evidence="1" type="ORF">EHS15_16200</name>
</gene>
<accession>A0A4R9LWV1</accession>